<comment type="catalytic activity">
    <reaction evidence="5">
        <text>an N-terminal L-alpha-aminoacyl-[protein] + L-arginyl-tRNA(Arg) = an N-terminal L-arginyl-L-aminoacyl-[protein] + tRNA(Arg) + H(+)</text>
        <dbReference type="Rhea" id="RHEA:10208"/>
        <dbReference type="Rhea" id="RHEA-COMP:9658"/>
        <dbReference type="Rhea" id="RHEA-COMP:9673"/>
        <dbReference type="Rhea" id="RHEA-COMP:10636"/>
        <dbReference type="Rhea" id="RHEA-COMP:10638"/>
        <dbReference type="ChEBI" id="CHEBI:15378"/>
        <dbReference type="ChEBI" id="CHEBI:78442"/>
        <dbReference type="ChEBI" id="CHEBI:78513"/>
        <dbReference type="ChEBI" id="CHEBI:78597"/>
        <dbReference type="ChEBI" id="CHEBI:83562"/>
        <dbReference type="EC" id="2.3.2.8"/>
    </reaction>
</comment>
<dbReference type="Pfam" id="PF04377">
    <property type="entry name" value="ATE_C"/>
    <property type="match status" value="1"/>
</dbReference>
<evidence type="ECO:0000256" key="4">
    <source>
        <dbReference type="ARBA" id="ARBA00023315"/>
    </source>
</evidence>
<evidence type="ECO:0000256" key="3">
    <source>
        <dbReference type="ARBA" id="ARBA00022786"/>
    </source>
</evidence>
<sequence>MEFPNTPSLVIPHGSHSSGKCGYCKQQNTDEQKTTWGMTAEQLTVSDYQYLIDRGWRRSGTYCYKPLNKVTCCPSYTIQCDALNFQLKRSHKRVLKNMCDFLKYGKLSNVKIVDNLEPASTPERNDHCEGIPTDEGAGDLRVLSTQSVTGIQQDRRQSEQHCAVDQTDCSGDKVVSSSSSASSSRFDGGSSISNIDYTKNYPKSPLTTIPTATAAGDGVPVTCVNSHSNTNTTSNRPTKAHVRRWIAKQEHLRQRSLKENRSYETLLQEYYSRRQKRLEKNKPKQVEDFLQREPSKGEGKHFLEIRLIRTTFAFTDVNYESALKLSHKIYEQYQIHIHKDDINDCNWEQFKRFLIKSPLVLDNPEWNSTLTPMFGSYHQQYWLDGEKIIAVGVIDILPKCLSSVYVFYDPQYAFLHLGTYTALREIAFVRQLARTSTSTNDPMYSNFKSYYMGFYIHSCRKMSYKAQYTPAYLACPETYNWLPIAECLKALNASPNKKYARFSDLSAVDLNAIPKCIDMDTLDSQIYFCIIYMNDNENDSGGGDDNANYNDNKSLRSPPISLKALRSRLNRRSIPIFREWAKLLGNRVLSGHFQIIIHSQ</sequence>
<reference evidence="9" key="1">
    <citation type="submission" date="2022-06" db="EMBL/GenBank/DDBJ databases">
        <authorList>
            <person name="Berger JAMES D."/>
            <person name="Berger JAMES D."/>
        </authorList>
    </citation>
    <scope>NUCLEOTIDE SEQUENCE [LARGE SCALE GENOMIC DNA]</scope>
</reference>
<feature type="domain" description="N-end aminoacyl transferase N-terminal" evidence="7">
    <location>
        <begin position="20"/>
        <end position="93"/>
    </location>
</feature>
<dbReference type="InterPro" id="IPR017137">
    <property type="entry name" value="Arg-tRNA-P_Trfase_1_euk"/>
</dbReference>
<evidence type="ECO:0000259" key="7">
    <source>
        <dbReference type="Pfam" id="PF04376"/>
    </source>
</evidence>
<dbReference type="InterPro" id="IPR007471">
    <property type="entry name" value="N-end_Aminoacyl_Trfase_N"/>
</dbReference>
<feature type="region of interest" description="Disordered" evidence="6">
    <location>
        <begin position="118"/>
        <end position="137"/>
    </location>
</feature>
<evidence type="ECO:0000259" key="8">
    <source>
        <dbReference type="Pfam" id="PF04377"/>
    </source>
</evidence>
<feature type="region of interest" description="Disordered" evidence="6">
    <location>
        <begin position="152"/>
        <end position="201"/>
    </location>
</feature>
<evidence type="ECO:0000313" key="9">
    <source>
        <dbReference type="Proteomes" id="UP000050795"/>
    </source>
</evidence>
<dbReference type="PIRSF" id="PIRSF037207">
    <property type="entry name" value="ATE1_euk"/>
    <property type="match status" value="1"/>
</dbReference>
<dbReference type="AlphaFoldDB" id="A0AA85J3P7"/>
<keyword evidence="3 5" id="KW-0833">Ubl conjugation pathway</keyword>
<keyword evidence="9" id="KW-1185">Reference proteome</keyword>
<dbReference type="PANTHER" id="PTHR21367:SF1">
    <property type="entry name" value="ARGINYL-TRNA--PROTEIN TRANSFERASE 1"/>
    <property type="match status" value="1"/>
</dbReference>
<dbReference type="InterPro" id="IPR007472">
    <property type="entry name" value="N-end_Aminoacyl_Trfase_C"/>
</dbReference>
<reference evidence="10" key="2">
    <citation type="submission" date="2023-11" db="UniProtKB">
        <authorList>
            <consortium name="WormBaseParasite"/>
        </authorList>
    </citation>
    <scope>IDENTIFICATION</scope>
</reference>
<protein>
    <recommendedName>
        <fullName evidence="5">Arginyl-tRNA--protein transferase 1</fullName>
        <shortName evidence="5">Arginyltransferase 1</shortName>
        <shortName evidence="5">R-transferase 1</shortName>
        <ecNumber evidence="5">2.3.2.8</ecNumber>
    </recommendedName>
    <alternativeName>
        <fullName evidence="5">Arginine-tRNA--protein transferase 1</fullName>
    </alternativeName>
</protein>
<dbReference type="EC" id="2.3.2.8" evidence="5"/>
<feature type="domain" description="N-end rule aminoacyl transferase C-terminal" evidence="8">
    <location>
        <begin position="327"/>
        <end position="475"/>
    </location>
</feature>
<dbReference type="GO" id="GO:0004057">
    <property type="term" value="F:arginyl-tRNA--protein transferase activity"/>
    <property type="evidence" value="ECO:0007669"/>
    <property type="project" value="UniProtKB-EC"/>
</dbReference>
<dbReference type="WBParaSite" id="TREG1_128400.1">
    <property type="protein sequence ID" value="TREG1_128400.1"/>
    <property type="gene ID" value="TREG1_128400"/>
</dbReference>
<evidence type="ECO:0000256" key="1">
    <source>
        <dbReference type="ARBA" id="ARBA00009991"/>
    </source>
</evidence>
<evidence type="ECO:0000256" key="5">
    <source>
        <dbReference type="PIRNR" id="PIRNR037207"/>
    </source>
</evidence>
<comment type="function">
    <text evidence="5">Involved in the post-translational conjugation of arginine to the N-terminal aspartate or glutamate of a protein. This arginylation is required for degradation of the protein via the ubiquitin pathway.</text>
</comment>
<organism evidence="9 10">
    <name type="scientific">Trichobilharzia regenti</name>
    <name type="common">Nasal bird schistosome</name>
    <dbReference type="NCBI Taxonomy" id="157069"/>
    <lineage>
        <taxon>Eukaryota</taxon>
        <taxon>Metazoa</taxon>
        <taxon>Spiralia</taxon>
        <taxon>Lophotrochozoa</taxon>
        <taxon>Platyhelminthes</taxon>
        <taxon>Trematoda</taxon>
        <taxon>Digenea</taxon>
        <taxon>Strigeidida</taxon>
        <taxon>Schistosomatoidea</taxon>
        <taxon>Schistosomatidae</taxon>
        <taxon>Trichobilharzia</taxon>
    </lineage>
</organism>
<comment type="similarity">
    <text evidence="1 5">Belongs to the R-transferase family.</text>
</comment>
<keyword evidence="2 5" id="KW-0808">Transferase</keyword>
<dbReference type="InterPro" id="IPR030700">
    <property type="entry name" value="N-end_Aminoacyl_Trfase"/>
</dbReference>
<keyword evidence="4 5" id="KW-0012">Acyltransferase</keyword>
<evidence type="ECO:0000313" key="10">
    <source>
        <dbReference type="WBParaSite" id="TREG1_128400.1"/>
    </source>
</evidence>
<dbReference type="Proteomes" id="UP000050795">
    <property type="component" value="Unassembled WGS sequence"/>
</dbReference>
<evidence type="ECO:0000256" key="2">
    <source>
        <dbReference type="ARBA" id="ARBA00022679"/>
    </source>
</evidence>
<dbReference type="GO" id="GO:0005737">
    <property type="term" value="C:cytoplasm"/>
    <property type="evidence" value="ECO:0007669"/>
    <property type="project" value="TreeGrafter"/>
</dbReference>
<feature type="compositionally biased region" description="Low complexity" evidence="6">
    <location>
        <begin position="168"/>
        <end position="193"/>
    </location>
</feature>
<dbReference type="PANTHER" id="PTHR21367">
    <property type="entry name" value="ARGININE-TRNA-PROTEIN TRANSFERASE 1"/>
    <property type="match status" value="1"/>
</dbReference>
<evidence type="ECO:0000256" key="6">
    <source>
        <dbReference type="SAM" id="MobiDB-lite"/>
    </source>
</evidence>
<dbReference type="Pfam" id="PF04376">
    <property type="entry name" value="ATE_N"/>
    <property type="match status" value="1"/>
</dbReference>
<accession>A0AA85J3P7</accession>
<proteinExistence type="inferred from homology"/>
<name>A0AA85J3P7_TRIRE</name>